<feature type="compositionally biased region" description="Basic and acidic residues" evidence="1">
    <location>
        <begin position="44"/>
        <end position="54"/>
    </location>
</feature>
<gene>
    <name evidence="2" type="ORF">SAMN04488121_105264</name>
</gene>
<feature type="region of interest" description="Disordered" evidence="1">
    <location>
        <begin position="30"/>
        <end position="54"/>
    </location>
</feature>
<evidence type="ECO:0000256" key="1">
    <source>
        <dbReference type="SAM" id="MobiDB-lite"/>
    </source>
</evidence>
<name>A0A1G7VT10_CHIFI</name>
<dbReference type="AlphaFoldDB" id="A0A1G7VT10"/>
<dbReference type="EMBL" id="FNBN01000005">
    <property type="protein sequence ID" value="SDG62942.1"/>
    <property type="molecule type" value="Genomic_DNA"/>
</dbReference>
<accession>A0A1G7VT10</accession>
<reference evidence="3" key="1">
    <citation type="submission" date="2016-10" db="EMBL/GenBank/DDBJ databases">
        <authorList>
            <person name="Varghese N."/>
            <person name="Submissions S."/>
        </authorList>
    </citation>
    <scope>NUCLEOTIDE SEQUENCE [LARGE SCALE GENOMIC DNA]</scope>
    <source>
        <strain evidence="3">DSM 527</strain>
    </source>
</reference>
<protein>
    <submittedName>
        <fullName evidence="2">Uncharacterized protein</fullName>
    </submittedName>
</protein>
<evidence type="ECO:0000313" key="3">
    <source>
        <dbReference type="Proteomes" id="UP000199045"/>
    </source>
</evidence>
<organism evidence="2 3">
    <name type="scientific">Chitinophaga filiformis</name>
    <name type="common">Myxococcus filiformis</name>
    <name type="synonym">Flexibacter filiformis</name>
    <dbReference type="NCBI Taxonomy" id="104663"/>
    <lineage>
        <taxon>Bacteria</taxon>
        <taxon>Pseudomonadati</taxon>
        <taxon>Bacteroidota</taxon>
        <taxon>Chitinophagia</taxon>
        <taxon>Chitinophagales</taxon>
        <taxon>Chitinophagaceae</taxon>
        <taxon>Chitinophaga</taxon>
    </lineage>
</organism>
<sequence>MAACTKLIHRYLKPFRRKDEENLSEARSLISSKLHAGIQGGETESGKEGYNNEK</sequence>
<dbReference type="Proteomes" id="UP000199045">
    <property type="component" value="Unassembled WGS sequence"/>
</dbReference>
<proteinExistence type="predicted"/>
<evidence type="ECO:0000313" key="2">
    <source>
        <dbReference type="EMBL" id="SDG62942.1"/>
    </source>
</evidence>